<evidence type="ECO:0000256" key="6">
    <source>
        <dbReference type="ARBA" id="ARBA00023284"/>
    </source>
</evidence>
<dbReference type="GO" id="GO:0005829">
    <property type="term" value="C:cytosol"/>
    <property type="evidence" value="ECO:0007669"/>
    <property type="project" value="TreeGrafter"/>
</dbReference>
<dbReference type="GO" id="GO:0006979">
    <property type="term" value="P:response to oxidative stress"/>
    <property type="evidence" value="ECO:0007669"/>
    <property type="project" value="TreeGrafter"/>
</dbReference>
<dbReference type="InterPro" id="IPR000866">
    <property type="entry name" value="AhpC/TSA"/>
</dbReference>
<keyword evidence="4" id="KW-0560">Oxidoreductase</keyword>
<organism evidence="8 9">
    <name type="scientific">Collibacillus ludicampi</name>
    <dbReference type="NCBI Taxonomy" id="2771369"/>
    <lineage>
        <taxon>Bacteria</taxon>
        <taxon>Bacillati</taxon>
        <taxon>Bacillota</taxon>
        <taxon>Bacilli</taxon>
        <taxon>Bacillales</taxon>
        <taxon>Alicyclobacillaceae</taxon>
        <taxon>Collibacillus</taxon>
    </lineage>
</organism>
<name>A0AAV4LJD0_9BACL</name>
<dbReference type="GO" id="GO:0033554">
    <property type="term" value="P:cellular response to stress"/>
    <property type="evidence" value="ECO:0007669"/>
    <property type="project" value="TreeGrafter"/>
</dbReference>
<keyword evidence="3" id="KW-0049">Antioxidant</keyword>
<evidence type="ECO:0000256" key="3">
    <source>
        <dbReference type="ARBA" id="ARBA00022862"/>
    </source>
</evidence>
<proteinExistence type="inferred from homology"/>
<evidence type="ECO:0000256" key="1">
    <source>
        <dbReference type="ARBA" id="ARBA00009796"/>
    </source>
</evidence>
<dbReference type="GO" id="GO:0008379">
    <property type="term" value="F:thioredoxin peroxidase activity"/>
    <property type="evidence" value="ECO:0007669"/>
    <property type="project" value="TreeGrafter"/>
</dbReference>
<protein>
    <recommendedName>
        <fullName evidence="7">Alkyl hydroperoxide reductase subunit C/ Thiol specific antioxidant domain-containing protein</fullName>
    </recommendedName>
</protein>
<comment type="similarity">
    <text evidence="1">Belongs to the peroxiredoxin family. AhpC/Prx1 subfamily.</text>
</comment>
<dbReference type="Gene3D" id="3.40.30.10">
    <property type="entry name" value="Glutaredoxin"/>
    <property type="match status" value="1"/>
</dbReference>
<dbReference type="AlphaFoldDB" id="A0AAV4LJD0"/>
<sequence length="104" mass="11916">MTSWKGDYERIQSAGAEVLAVSVDHIYALNVFNASLGMLPYPLLSDWHKRSAESYGILDVNMGVAKRTVFVIDREGRIRYQNLEFKAQVPGHYEETLRQLEILQ</sequence>
<accession>A0AAV4LJD0</accession>
<dbReference type="GO" id="GO:0045454">
    <property type="term" value="P:cell redox homeostasis"/>
    <property type="evidence" value="ECO:0007669"/>
    <property type="project" value="TreeGrafter"/>
</dbReference>
<evidence type="ECO:0000313" key="8">
    <source>
        <dbReference type="EMBL" id="GIM47981.1"/>
    </source>
</evidence>
<dbReference type="GO" id="GO:0042744">
    <property type="term" value="P:hydrogen peroxide catabolic process"/>
    <property type="evidence" value="ECO:0007669"/>
    <property type="project" value="TreeGrafter"/>
</dbReference>
<dbReference type="EMBL" id="BOQE01000001">
    <property type="protein sequence ID" value="GIM47981.1"/>
    <property type="molecule type" value="Genomic_DNA"/>
</dbReference>
<dbReference type="PANTHER" id="PTHR10681:SF121">
    <property type="entry name" value="ALKYL HYDROPEROXIDE REDUCTASE C"/>
    <property type="match status" value="1"/>
</dbReference>
<keyword evidence="9" id="KW-1185">Reference proteome</keyword>
<dbReference type="InterPro" id="IPR036249">
    <property type="entry name" value="Thioredoxin-like_sf"/>
</dbReference>
<evidence type="ECO:0000256" key="4">
    <source>
        <dbReference type="ARBA" id="ARBA00023002"/>
    </source>
</evidence>
<dbReference type="PANTHER" id="PTHR10681">
    <property type="entry name" value="THIOREDOXIN PEROXIDASE"/>
    <property type="match status" value="1"/>
</dbReference>
<dbReference type="InterPro" id="IPR050217">
    <property type="entry name" value="Peroxiredoxin"/>
</dbReference>
<evidence type="ECO:0000256" key="2">
    <source>
        <dbReference type="ARBA" id="ARBA00022559"/>
    </source>
</evidence>
<evidence type="ECO:0000313" key="9">
    <source>
        <dbReference type="Proteomes" id="UP001057291"/>
    </source>
</evidence>
<reference evidence="8" key="1">
    <citation type="journal article" date="2023" name="Int. J. Syst. Evol. Microbiol.">
        <title>Collibacillus ludicampi gen. nov., sp. nov., a new soil bacterium of the family Alicyclobacillaceae.</title>
        <authorList>
            <person name="Jojima T."/>
            <person name="Ioku Y."/>
            <person name="Fukuta Y."/>
            <person name="Shirasaka N."/>
            <person name="Matsumura Y."/>
            <person name="Mori M."/>
        </authorList>
    </citation>
    <scope>NUCLEOTIDE SEQUENCE</scope>
    <source>
        <strain evidence="8">TP075</strain>
    </source>
</reference>
<keyword evidence="5" id="KW-1015">Disulfide bond</keyword>
<gene>
    <name evidence="8" type="ORF">DNHGIG_35300</name>
</gene>
<dbReference type="SUPFAM" id="SSF52833">
    <property type="entry name" value="Thioredoxin-like"/>
    <property type="match status" value="1"/>
</dbReference>
<evidence type="ECO:0000259" key="7">
    <source>
        <dbReference type="Pfam" id="PF00578"/>
    </source>
</evidence>
<keyword evidence="6" id="KW-0676">Redox-active center</keyword>
<dbReference type="Proteomes" id="UP001057291">
    <property type="component" value="Unassembled WGS sequence"/>
</dbReference>
<keyword evidence="2" id="KW-0575">Peroxidase</keyword>
<dbReference type="Pfam" id="PF00578">
    <property type="entry name" value="AhpC-TSA"/>
    <property type="match status" value="1"/>
</dbReference>
<evidence type="ECO:0000256" key="5">
    <source>
        <dbReference type="ARBA" id="ARBA00023157"/>
    </source>
</evidence>
<comment type="caution">
    <text evidence="8">The sequence shown here is derived from an EMBL/GenBank/DDBJ whole genome shotgun (WGS) entry which is preliminary data.</text>
</comment>
<feature type="domain" description="Alkyl hydroperoxide reductase subunit C/ Thiol specific antioxidant" evidence="7">
    <location>
        <begin position="5"/>
        <end position="80"/>
    </location>
</feature>